<dbReference type="PANTHER" id="PTHR12677:SF59">
    <property type="entry name" value="GOLGI APPARATUS MEMBRANE PROTEIN TVP38-RELATED"/>
    <property type="match status" value="1"/>
</dbReference>
<comment type="caution">
    <text evidence="9">The sequence shown here is derived from an EMBL/GenBank/DDBJ whole genome shotgun (WGS) entry which is preliminary data.</text>
</comment>
<keyword evidence="11" id="KW-1185">Reference proteome</keyword>
<name>A0A6P0ET66_9ACTN</name>
<evidence type="ECO:0000313" key="12">
    <source>
        <dbReference type="Proteomes" id="UP000471152"/>
    </source>
</evidence>
<evidence type="ECO:0000313" key="9">
    <source>
        <dbReference type="EMBL" id="NEK93689.1"/>
    </source>
</evidence>
<comment type="subcellular location">
    <subcellularLocation>
        <location evidence="1 7">Cell membrane</location>
        <topology evidence="1 7">Multi-pass membrane protein</topology>
    </subcellularLocation>
</comment>
<evidence type="ECO:0000313" key="10">
    <source>
        <dbReference type="EMBL" id="NEN50456.1"/>
    </source>
</evidence>
<feature type="domain" description="VTT" evidence="8">
    <location>
        <begin position="72"/>
        <end position="188"/>
    </location>
</feature>
<feature type="transmembrane region" description="Helical" evidence="7">
    <location>
        <begin position="198"/>
        <end position="219"/>
    </location>
</feature>
<evidence type="ECO:0000256" key="2">
    <source>
        <dbReference type="ARBA" id="ARBA00008640"/>
    </source>
</evidence>
<feature type="transmembrane region" description="Helical" evidence="7">
    <location>
        <begin position="165"/>
        <end position="186"/>
    </location>
</feature>
<feature type="transmembrane region" description="Helical" evidence="7">
    <location>
        <begin position="20"/>
        <end position="43"/>
    </location>
</feature>
<dbReference type="Proteomes" id="UP000471152">
    <property type="component" value="Unassembled WGS sequence"/>
</dbReference>
<keyword evidence="3 7" id="KW-1003">Cell membrane</keyword>
<dbReference type="Pfam" id="PF09335">
    <property type="entry name" value="VTT_dom"/>
    <property type="match status" value="1"/>
</dbReference>
<evidence type="ECO:0000256" key="7">
    <source>
        <dbReference type="RuleBase" id="RU366058"/>
    </source>
</evidence>
<feature type="transmembrane region" description="Helical" evidence="7">
    <location>
        <begin position="55"/>
        <end position="73"/>
    </location>
</feature>
<dbReference type="EMBL" id="JAAGWH010000013">
    <property type="protein sequence ID" value="NEK93689.1"/>
    <property type="molecule type" value="Genomic_DNA"/>
</dbReference>
<reference evidence="10 12" key="2">
    <citation type="submission" date="2020-02" db="EMBL/GenBank/DDBJ databases">
        <title>The WGS of Modestobacter muralis DSM 100205.</title>
        <authorList>
            <person name="Jiang Z."/>
        </authorList>
    </citation>
    <scope>NUCLEOTIDE SEQUENCE [LARGE SCALE GENOMIC DNA]</scope>
    <source>
        <strain evidence="10 12">DSM 100205</strain>
    </source>
</reference>
<dbReference type="GO" id="GO:0005886">
    <property type="term" value="C:plasma membrane"/>
    <property type="evidence" value="ECO:0007669"/>
    <property type="project" value="UniProtKB-SubCell"/>
</dbReference>
<keyword evidence="4 7" id="KW-0812">Transmembrane</keyword>
<dbReference type="PANTHER" id="PTHR12677">
    <property type="entry name" value="GOLGI APPARATUS MEMBRANE PROTEIN TVP38-RELATED"/>
    <property type="match status" value="1"/>
</dbReference>
<organism evidence="9 11">
    <name type="scientific">Modestobacter muralis</name>
    <dbReference type="NCBI Taxonomy" id="1608614"/>
    <lineage>
        <taxon>Bacteria</taxon>
        <taxon>Bacillati</taxon>
        <taxon>Actinomycetota</taxon>
        <taxon>Actinomycetes</taxon>
        <taxon>Geodermatophilales</taxon>
        <taxon>Geodermatophilaceae</taxon>
        <taxon>Modestobacter</taxon>
    </lineage>
</organism>
<evidence type="ECO:0000256" key="5">
    <source>
        <dbReference type="ARBA" id="ARBA00022989"/>
    </source>
</evidence>
<dbReference type="AlphaFoldDB" id="A0A6P0ET66"/>
<keyword evidence="6 7" id="KW-0472">Membrane</keyword>
<protein>
    <recommendedName>
        <fullName evidence="7">TVP38/TMEM64 family membrane protein</fullName>
    </recommendedName>
</protein>
<evidence type="ECO:0000256" key="1">
    <source>
        <dbReference type="ARBA" id="ARBA00004651"/>
    </source>
</evidence>
<accession>A0A6P0ET66</accession>
<evidence type="ECO:0000256" key="3">
    <source>
        <dbReference type="ARBA" id="ARBA00022475"/>
    </source>
</evidence>
<reference evidence="9 11" key="1">
    <citation type="submission" date="2020-01" db="EMBL/GenBank/DDBJ databases">
        <title>the WGS Modestobacter muralis CPCC 204518.</title>
        <authorList>
            <person name="Jiang Z."/>
        </authorList>
    </citation>
    <scope>NUCLEOTIDE SEQUENCE [LARGE SCALE GENOMIC DNA]</scope>
    <source>
        <strain evidence="9 11">DSM 100205</strain>
    </source>
</reference>
<dbReference type="RefSeq" id="WP_163610106.1">
    <property type="nucleotide sequence ID" value="NZ_JAAGWH010000013.1"/>
</dbReference>
<dbReference type="InterPro" id="IPR015414">
    <property type="entry name" value="TMEM64"/>
</dbReference>
<keyword evidence="5 7" id="KW-1133">Transmembrane helix</keyword>
<comment type="similarity">
    <text evidence="2 7">Belongs to the TVP38/TMEM64 family.</text>
</comment>
<feature type="transmembrane region" description="Helical" evidence="7">
    <location>
        <begin position="85"/>
        <end position="109"/>
    </location>
</feature>
<dbReference type="InterPro" id="IPR032816">
    <property type="entry name" value="VTT_dom"/>
</dbReference>
<dbReference type="Proteomes" id="UP000468828">
    <property type="component" value="Unassembled WGS sequence"/>
</dbReference>
<dbReference type="EMBL" id="JAAGWB010000013">
    <property type="protein sequence ID" value="NEN50456.1"/>
    <property type="molecule type" value="Genomic_DNA"/>
</dbReference>
<evidence type="ECO:0000313" key="11">
    <source>
        <dbReference type="Proteomes" id="UP000468828"/>
    </source>
</evidence>
<evidence type="ECO:0000256" key="6">
    <source>
        <dbReference type="ARBA" id="ARBA00023136"/>
    </source>
</evidence>
<proteinExistence type="inferred from homology"/>
<gene>
    <name evidence="10" type="ORF">G3R41_05790</name>
    <name evidence="9" type="ORF">GCU67_05790</name>
</gene>
<evidence type="ECO:0000259" key="8">
    <source>
        <dbReference type="Pfam" id="PF09335"/>
    </source>
</evidence>
<evidence type="ECO:0000256" key="4">
    <source>
        <dbReference type="ARBA" id="ARBA00022692"/>
    </source>
</evidence>
<sequence length="227" mass="22820">MAPVPATPAGRLPRGAVLRSVALLGLLAAGVVVAVLVDVPDVATVRGWLNRRGPVGWVLLLAAFSLAPLAPVPRTALSVLAGVLAGFWGGLALSLGSGVLAALAGFGLARWLGRETVTRLAGPRLARADALLTRRGAVAVLVGRLLPVTPFTLVSYASGLSGIPLGAYLLGSTVGMAPGSIAYVTLGATVGSAGEGGGLLLALVPLSVALVGLALARWWHVRRRATT</sequence>